<dbReference type="OrthoDB" id="1440474at2"/>
<dbReference type="EMBL" id="FTNZ01000012">
    <property type="protein sequence ID" value="SIS60682.1"/>
    <property type="molecule type" value="Genomic_DNA"/>
</dbReference>
<evidence type="ECO:0000313" key="3">
    <source>
        <dbReference type="Proteomes" id="UP000186106"/>
    </source>
</evidence>
<proteinExistence type="predicted"/>
<geneLocation type="plasmid" evidence="1 4">
    <name>unnamed</name>
</geneLocation>
<keyword evidence="4" id="KW-1185">Reference proteome</keyword>
<dbReference type="STRING" id="112234.SAMN05421768_11217"/>
<reference evidence="2 3" key="1">
    <citation type="submission" date="2017-01" db="EMBL/GenBank/DDBJ databases">
        <authorList>
            <person name="Mah S.A."/>
            <person name="Swanson W.J."/>
            <person name="Moy G.W."/>
            <person name="Vacquier V.D."/>
        </authorList>
    </citation>
    <scope>NUCLEOTIDE SEQUENCE [LARGE SCALE GENOMIC DNA]</scope>
    <source>
        <strain evidence="2 3">DSM 16927</strain>
    </source>
</reference>
<dbReference type="Proteomes" id="UP000186106">
    <property type="component" value="Unassembled WGS sequence"/>
</dbReference>
<reference evidence="1 4" key="2">
    <citation type="submission" date="2018-11" db="EMBL/GenBank/DDBJ databases">
        <title>Proposal to divide the Flavobacteriaceae and reorganize its genera based on Amino Acid Identity values calculated from whole genome sequences.</title>
        <authorList>
            <person name="Nicholson A.C."/>
            <person name="Gulvik C.A."/>
            <person name="Whitney A.M."/>
            <person name="Humrighouse B.W."/>
            <person name="Bell M."/>
            <person name="Holmes B."/>
            <person name="Steigerwalt A.G."/>
            <person name="Villarma A."/>
            <person name="Sheth M."/>
            <person name="Batra D."/>
            <person name="Pryor J."/>
            <person name="Bernardet J.-F."/>
            <person name="Hugo C."/>
            <person name="Kampfer P."/>
            <person name="Newman J."/>
            <person name="McQuiston J.R."/>
        </authorList>
    </citation>
    <scope>NUCLEOTIDE SEQUENCE [LARGE SCALE GENOMIC DNA]</scope>
    <source>
        <strain evidence="1 4">DSM 16927</strain>
        <plasmid evidence="1 4">unnamed</plasmid>
    </source>
</reference>
<sequence length="114" mass="13320">MQELTDIEIKELKIDLDKKVGDLSFLGERLKLIREELKSQGDITCSKTEIVNKIVFGTKNDRMNLARIESGKYGNLKNIYKLIFFYYLKGVNPEWIIIEDNSKIKKYIKKVSLC</sequence>
<dbReference type="RefSeq" id="WP_076357541.1">
    <property type="nucleotide sequence ID" value="NZ_CP033927.1"/>
</dbReference>
<evidence type="ECO:0000313" key="1">
    <source>
        <dbReference type="EMBL" id="AZB02438.1"/>
    </source>
</evidence>
<name>A0A1N7KGG0_9FLAO</name>
<evidence type="ECO:0000313" key="2">
    <source>
        <dbReference type="EMBL" id="SIS60682.1"/>
    </source>
</evidence>
<keyword evidence="1" id="KW-0614">Plasmid</keyword>
<dbReference type="EMBL" id="CP033927">
    <property type="protein sequence ID" value="AZB02438.1"/>
    <property type="molecule type" value="Genomic_DNA"/>
</dbReference>
<protein>
    <submittedName>
        <fullName evidence="2">Uncharacterized protein</fullName>
    </submittedName>
</protein>
<gene>
    <name evidence="1" type="ORF">EG359_22530</name>
    <name evidence="2" type="ORF">SAMN05421768_11217</name>
</gene>
<accession>A0A1N7KGG0</accession>
<dbReference type="KEGG" id="cjt:EG359_22530"/>
<dbReference type="Proteomes" id="UP000279541">
    <property type="component" value="Plasmid unnamed"/>
</dbReference>
<evidence type="ECO:0000313" key="4">
    <source>
        <dbReference type="Proteomes" id="UP000279541"/>
    </source>
</evidence>
<dbReference type="AlphaFoldDB" id="A0A1N7KGG0"/>
<organism evidence="2 3">
    <name type="scientific">Chryseobacterium joostei</name>
    <dbReference type="NCBI Taxonomy" id="112234"/>
    <lineage>
        <taxon>Bacteria</taxon>
        <taxon>Pseudomonadati</taxon>
        <taxon>Bacteroidota</taxon>
        <taxon>Flavobacteriia</taxon>
        <taxon>Flavobacteriales</taxon>
        <taxon>Weeksellaceae</taxon>
        <taxon>Chryseobacterium group</taxon>
        <taxon>Chryseobacterium</taxon>
    </lineage>
</organism>